<comment type="caution">
    <text evidence="2">The sequence shown here is derived from an EMBL/GenBank/DDBJ whole genome shotgun (WGS) entry which is preliminary data.</text>
</comment>
<evidence type="ECO:0000313" key="3">
    <source>
        <dbReference type="Proteomes" id="UP001221898"/>
    </source>
</evidence>
<feature type="region of interest" description="Disordered" evidence="1">
    <location>
        <begin position="1"/>
        <end position="79"/>
    </location>
</feature>
<organism evidence="2 3">
    <name type="scientific">Aldrovandia affinis</name>
    <dbReference type="NCBI Taxonomy" id="143900"/>
    <lineage>
        <taxon>Eukaryota</taxon>
        <taxon>Metazoa</taxon>
        <taxon>Chordata</taxon>
        <taxon>Craniata</taxon>
        <taxon>Vertebrata</taxon>
        <taxon>Euteleostomi</taxon>
        <taxon>Actinopterygii</taxon>
        <taxon>Neopterygii</taxon>
        <taxon>Teleostei</taxon>
        <taxon>Notacanthiformes</taxon>
        <taxon>Halosauridae</taxon>
        <taxon>Aldrovandia</taxon>
    </lineage>
</organism>
<feature type="compositionally biased region" description="Low complexity" evidence="1">
    <location>
        <begin position="50"/>
        <end position="73"/>
    </location>
</feature>
<feature type="region of interest" description="Disordered" evidence="1">
    <location>
        <begin position="147"/>
        <end position="172"/>
    </location>
</feature>
<proteinExistence type="predicted"/>
<dbReference type="EMBL" id="JAINUG010001744">
    <property type="protein sequence ID" value="KAJ8353073.1"/>
    <property type="molecule type" value="Genomic_DNA"/>
</dbReference>
<evidence type="ECO:0000313" key="2">
    <source>
        <dbReference type="EMBL" id="KAJ8353073.1"/>
    </source>
</evidence>
<keyword evidence="3" id="KW-1185">Reference proteome</keyword>
<reference evidence="2" key="1">
    <citation type="journal article" date="2023" name="Science">
        <title>Genome structures resolve the early diversification of teleost fishes.</title>
        <authorList>
            <person name="Parey E."/>
            <person name="Louis A."/>
            <person name="Montfort J."/>
            <person name="Bouchez O."/>
            <person name="Roques C."/>
            <person name="Iampietro C."/>
            <person name="Lluch J."/>
            <person name="Castinel A."/>
            <person name="Donnadieu C."/>
            <person name="Desvignes T."/>
            <person name="Floi Bucao C."/>
            <person name="Jouanno E."/>
            <person name="Wen M."/>
            <person name="Mejri S."/>
            <person name="Dirks R."/>
            <person name="Jansen H."/>
            <person name="Henkel C."/>
            <person name="Chen W.J."/>
            <person name="Zahm M."/>
            <person name="Cabau C."/>
            <person name="Klopp C."/>
            <person name="Thompson A.W."/>
            <person name="Robinson-Rechavi M."/>
            <person name="Braasch I."/>
            <person name="Lecointre G."/>
            <person name="Bobe J."/>
            <person name="Postlethwait J.H."/>
            <person name="Berthelot C."/>
            <person name="Roest Crollius H."/>
            <person name="Guiguen Y."/>
        </authorList>
    </citation>
    <scope>NUCLEOTIDE SEQUENCE</scope>
    <source>
        <strain evidence="2">NC1722</strain>
    </source>
</reference>
<dbReference type="Proteomes" id="UP001221898">
    <property type="component" value="Unassembled WGS sequence"/>
</dbReference>
<protein>
    <submittedName>
        <fullName evidence="2">Uncharacterized protein</fullName>
    </submittedName>
</protein>
<evidence type="ECO:0000256" key="1">
    <source>
        <dbReference type="SAM" id="MobiDB-lite"/>
    </source>
</evidence>
<gene>
    <name evidence="2" type="ORF">AAFF_G00111420</name>
</gene>
<accession>A0AAD7R114</accession>
<name>A0AAD7R114_9TELE</name>
<sequence length="178" mass="19162">MKLHPGGERCPAPPFARRARRNKTLTCGRPSRAHHLRSLPPQETAGFWKSSLTTSQISRSSTRPTGGRRAAGGNSRLANQNCPGQWRGHAGDGRCSPCVVHGDLGWDVLSMVLDPWLSESYAQALFERGSPRGGCQRVGIETREHLDSGAMMSSDCPGQRPPSGGMDWSVGEGAQMLA</sequence>
<dbReference type="AlphaFoldDB" id="A0AAD7R114"/>